<keyword evidence="3" id="KW-1185">Reference proteome</keyword>
<evidence type="ECO:0000256" key="1">
    <source>
        <dbReference type="SAM" id="MobiDB-lite"/>
    </source>
</evidence>
<dbReference type="Gene3D" id="1.10.101.10">
    <property type="entry name" value="PGBD-like superfamily/PGBD"/>
    <property type="match status" value="1"/>
</dbReference>
<dbReference type="Proteomes" id="UP000527143">
    <property type="component" value="Unassembled WGS sequence"/>
</dbReference>
<comment type="caution">
    <text evidence="2">The sequence shown here is derived from an EMBL/GenBank/DDBJ whole genome shotgun (WGS) entry which is preliminary data.</text>
</comment>
<feature type="region of interest" description="Disordered" evidence="1">
    <location>
        <begin position="120"/>
        <end position="144"/>
    </location>
</feature>
<dbReference type="RefSeq" id="WP_184085845.1">
    <property type="nucleotide sequence ID" value="NZ_JACIJF010000003.1"/>
</dbReference>
<dbReference type="GO" id="GO:0016787">
    <property type="term" value="F:hydrolase activity"/>
    <property type="evidence" value="ECO:0007669"/>
    <property type="project" value="UniProtKB-KW"/>
</dbReference>
<keyword evidence="2" id="KW-0378">Hydrolase</keyword>
<dbReference type="AlphaFoldDB" id="A0A840YQ75"/>
<name>A0A840YQ75_9SPHN</name>
<proteinExistence type="predicted"/>
<organism evidence="2 3">
    <name type="scientific">Sphingomonas xinjiangensis</name>
    <dbReference type="NCBI Taxonomy" id="643568"/>
    <lineage>
        <taxon>Bacteria</taxon>
        <taxon>Pseudomonadati</taxon>
        <taxon>Pseudomonadota</taxon>
        <taxon>Alphaproteobacteria</taxon>
        <taxon>Sphingomonadales</taxon>
        <taxon>Sphingomonadaceae</taxon>
        <taxon>Sphingomonas</taxon>
    </lineage>
</organism>
<accession>A0A840YQ75</accession>
<feature type="compositionally biased region" description="Basic residues" evidence="1">
    <location>
        <begin position="120"/>
        <end position="129"/>
    </location>
</feature>
<evidence type="ECO:0000313" key="2">
    <source>
        <dbReference type="EMBL" id="MBB5710163.1"/>
    </source>
</evidence>
<sequence length="144" mass="15884">MAIGASVGRDGVNELADVLVVQHLLNDWLKTHGEAILQADGDAGARTLAAIAAFQRRVLQSARPDGRIDPDGRTWDALSSWSPPPALRSGAAWWRAHQGKYPNSALPIWLRHSVQRWMRSSRRSRKRAHGPPYPRRGATPAARS</sequence>
<reference evidence="2 3" key="1">
    <citation type="submission" date="2020-08" db="EMBL/GenBank/DDBJ databases">
        <title>Genomic Encyclopedia of Type Strains, Phase IV (KMG-IV): sequencing the most valuable type-strain genomes for metagenomic binning, comparative biology and taxonomic classification.</title>
        <authorList>
            <person name="Goeker M."/>
        </authorList>
    </citation>
    <scope>NUCLEOTIDE SEQUENCE [LARGE SCALE GENOMIC DNA]</scope>
    <source>
        <strain evidence="2 3">DSM 26736</strain>
    </source>
</reference>
<dbReference type="EMBL" id="JACIJF010000003">
    <property type="protein sequence ID" value="MBB5710163.1"/>
    <property type="molecule type" value="Genomic_DNA"/>
</dbReference>
<protein>
    <submittedName>
        <fullName evidence="2">Peptidoglycan hydrolase-like protein with peptidoglycan-binding domain</fullName>
    </submittedName>
</protein>
<gene>
    <name evidence="2" type="ORF">FHT02_001391</name>
</gene>
<evidence type="ECO:0000313" key="3">
    <source>
        <dbReference type="Proteomes" id="UP000527143"/>
    </source>
</evidence>
<dbReference type="InterPro" id="IPR036366">
    <property type="entry name" value="PGBDSf"/>
</dbReference>